<dbReference type="Gene3D" id="2.100.10.30">
    <property type="entry name" value="Jacalin-like lectin domain"/>
    <property type="match status" value="2"/>
</dbReference>
<accession>A0A1J3E8S5</accession>
<feature type="domain" description="Jacalin-type lectin" evidence="4">
    <location>
        <begin position="157"/>
        <end position="300"/>
    </location>
</feature>
<reference evidence="5" key="1">
    <citation type="submission" date="2016-07" db="EMBL/GenBank/DDBJ databases">
        <title>De novo transcriptome assembly of four accessions of the metal hyperaccumulator plant Noccaea caerulescens.</title>
        <authorList>
            <person name="Blande D."/>
            <person name="Halimaa P."/>
            <person name="Tervahauta A.I."/>
            <person name="Aarts M.G."/>
            <person name="Karenlampi S.O."/>
        </authorList>
    </citation>
    <scope>NUCLEOTIDE SEQUENCE</scope>
</reference>
<dbReference type="PROSITE" id="PS51752">
    <property type="entry name" value="JACALIN_LECTIN"/>
    <property type="match status" value="2"/>
</dbReference>
<dbReference type="AlphaFoldDB" id="A0A1J3E8S5"/>
<dbReference type="EMBL" id="GEVI01005771">
    <property type="protein sequence ID" value="JAU26549.1"/>
    <property type="molecule type" value="Transcribed_RNA"/>
</dbReference>
<dbReference type="FunFam" id="2.100.10.30:FF:000001">
    <property type="entry name" value="Jacalin-related lectin 33"/>
    <property type="match status" value="2"/>
</dbReference>
<dbReference type="PANTHER" id="PTHR47293:SF71">
    <property type="entry name" value="PYK10-BINDING PROTEIN 1-RELATED"/>
    <property type="match status" value="1"/>
</dbReference>
<sequence>MAQKVVAQGGKGGNQWDDGSEHDAVTKIQVAAGGKGIEYVKFDYVKNGQTKEAPLRSVKGRALPADPFVINHPEEHLISVEGWYDSSKVIQGIQFKSNKTTSDYIGYDFDGSGPKFTLQVQDKKIIGFHGSSGTYLNSIGAYFVPLASTSTPAPAPAKKLEAKGGATGAVWDDGHYDDVKKVYVGQGQDGIGAVKFEYVTGSKVTTLEHGKSTLLGYEEFALQSDEYITSVEGTYDKIFGTDSDVITMLIFKTNKNRTSDPFGLEGSTKFVFKEEGYKIAGFHGRAGETTIHAIGVYVAPVSTTPLTPAQPAN</sequence>
<name>A0A1J3E8S5_NOCCA</name>
<comment type="similarity">
    <text evidence="1">Belongs to the jacalin lectin family.</text>
</comment>
<feature type="region of interest" description="Disordered" evidence="3">
    <location>
        <begin position="1"/>
        <end position="22"/>
    </location>
</feature>
<keyword evidence="2" id="KW-0430">Lectin</keyword>
<evidence type="ECO:0000256" key="3">
    <source>
        <dbReference type="SAM" id="MobiDB-lite"/>
    </source>
</evidence>
<proteinExistence type="inferred from homology"/>
<dbReference type="SMART" id="SM00915">
    <property type="entry name" value="Jacalin"/>
    <property type="match status" value="2"/>
</dbReference>
<dbReference type="Pfam" id="PF01419">
    <property type="entry name" value="Jacalin"/>
    <property type="match status" value="2"/>
</dbReference>
<gene>
    <name evidence="5" type="ORF">GA_TR19287_c0_g1_i1_g.62943</name>
</gene>
<organism evidence="5">
    <name type="scientific">Noccaea caerulescens</name>
    <name type="common">Alpine penny-cress</name>
    <name type="synonym">Thlaspi caerulescens</name>
    <dbReference type="NCBI Taxonomy" id="107243"/>
    <lineage>
        <taxon>Eukaryota</taxon>
        <taxon>Viridiplantae</taxon>
        <taxon>Streptophyta</taxon>
        <taxon>Embryophyta</taxon>
        <taxon>Tracheophyta</taxon>
        <taxon>Spermatophyta</taxon>
        <taxon>Magnoliopsida</taxon>
        <taxon>eudicotyledons</taxon>
        <taxon>Gunneridae</taxon>
        <taxon>Pentapetalae</taxon>
        <taxon>rosids</taxon>
        <taxon>malvids</taxon>
        <taxon>Brassicales</taxon>
        <taxon>Brassicaceae</taxon>
        <taxon>Coluteocarpeae</taxon>
        <taxon>Noccaea</taxon>
    </lineage>
</organism>
<evidence type="ECO:0000313" key="5">
    <source>
        <dbReference type="EMBL" id="JAU26549.1"/>
    </source>
</evidence>
<feature type="domain" description="Jacalin-type lectin" evidence="4">
    <location>
        <begin position="2"/>
        <end position="145"/>
    </location>
</feature>
<dbReference type="InterPro" id="IPR036404">
    <property type="entry name" value="Jacalin-like_lectin_dom_sf"/>
</dbReference>
<dbReference type="SUPFAM" id="SSF51101">
    <property type="entry name" value="Mannose-binding lectins"/>
    <property type="match status" value="2"/>
</dbReference>
<dbReference type="InterPro" id="IPR001229">
    <property type="entry name" value="Jacalin-like_lectin_dom"/>
</dbReference>
<dbReference type="InterPro" id="IPR033734">
    <property type="entry name" value="Jacalin-like_lectin_dom_plant"/>
</dbReference>
<evidence type="ECO:0000256" key="1">
    <source>
        <dbReference type="ARBA" id="ARBA00006568"/>
    </source>
</evidence>
<evidence type="ECO:0000256" key="2">
    <source>
        <dbReference type="ARBA" id="ARBA00022734"/>
    </source>
</evidence>
<evidence type="ECO:0000259" key="4">
    <source>
        <dbReference type="PROSITE" id="PS51752"/>
    </source>
</evidence>
<dbReference type="GO" id="GO:0030246">
    <property type="term" value="F:carbohydrate binding"/>
    <property type="evidence" value="ECO:0007669"/>
    <property type="project" value="UniProtKB-KW"/>
</dbReference>
<protein>
    <submittedName>
        <fullName evidence="5">PYK10-binding protein 2</fullName>
    </submittedName>
</protein>
<dbReference type="CDD" id="cd09612">
    <property type="entry name" value="Jacalin"/>
    <property type="match status" value="2"/>
</dbReference>
<dbReference type="PANTHER" id="PTHR47293">
    <property type="entry name" value="JACALIN-RELATED LECTIN 3"/>
    <property type="match status" value="1"/>
</dbReference>